<organism evidence="3 4">
    <name type="scientific">Aliikangiella marina</name>
    <dbReference type="NCBI Taxonomy" id="1712262"/>
    <lineage>
        <taxon>Bacteria</taxon>
        <taxon>Pseudomonadati</taxon>
        <taxon>Pseudomonadota</taxon>
        <taxon>Gammaproteobacteria</taxon>
        <taxon>Oceanospirillales</taxon>
        <taxon>Pleioneaceae</taxon>
        <taxon>Aliikangiella</taxon>
    </lineage>
</organism>
<proteinExistence type="inferred from homology"/>
<dbReference type="Gene3D" id="3.40.50.1860">
    <property type="match status" value="2"/>
</dbReference>
<dbReference type="AlphaFoldDB" id="A0A545TJI7"/>
<dbReference type="RefSeq" id="WP_142940939.1">
    <property type="nucleotide sequence ID" value="NZ_VIKR01000001.1"/>
</dbReference>
<accession>A0A545TJI7</accession>
<evidence type="ECO:0000313" key="3">
    <source>
        <dbReference type="EMBL" id="TQV77367.1"/>
    </source>
</evidence>
<evidence type="ECO:0000313" key="4">
    <source>
        <dbReference type="Proteomes" id="UP000317839"/>
    </source>
</evidence>
<keyword evidence="2 3" id="KW-0413">Isomerase</keyword>
<name>A0A545TJI7_9GAMM</name>
<dbReference type="NCBIfam" id="TIGR00035">
    <property type="entry name" value="asp_race"/>
    <property type="match status" value="1"/>
</dbReference>
<comment type="caution">
    <text evidence="3">The sequence shown here is derived from an EMBL/GenBank/DDBJ whole genome shotgun (WGS) entry which is preliminary data.</text>
</comment>
<dbReference type="Pfam" id="PF01177">
    <property type="entry name" value="Asp_Glu_race"/>
    <property type="match status" value="1"/>
</dbReference>
<sequence length="238" mass="26615">MFLNQHKVIGILGGMGPRATIDLYESILSQTKIEKEQDHISTLIFSNPKIPDRSQTLFRSNVKLITYLQQTAIALESAGADVIVIPCNGSHMYLNEIQNAIQVPVINMVEKTIDYATNSVNYQDGVLLLGTAATYQAGLYEKYALNNNLKLILPTELQKVKLMEAIYNIKIDSKITSAKQTILEIINYWKLPSIFGCTEIPLVLNNNDLDFDVINPTQILAEAAINFIVERKAIECLI</sequence>
<dbReference type="EC" id="5.1.1.-" evidence="3"/>
<dbReference type="GO" id="GO:0047661">
    <property type="term" value="F:amino-acid racemase activity"/>
    <property type="evidence" value="ECO:0007669"/>
    <property type="project" value="InterPro"/>
</dbReference>
<protein>
    <submittedName>
        <fullName evidence="3">Amino acid racemase</fullName>
        <ecNumber evidence="3">5.1.1.-</ecNumber>
    </submittedName>
</protein>
<dbReference type="OrthoDB" id="9803739at2"/>
<evidence type="ECO:0000256" key="1">
    <source>
        <dbReference type="ARBA" id="ARBA00007847"/>
    </source>
</evidence>
<dbReference type="InterPro" id="IPR015942">
    <property type="entry name" value="Asp/Glu/hydantoin_racemase"/>
</dbReference>
<dbReference type="InterPro" id="IPR001920">
    <property type="entry name" value="Asp/Glu_race"/>
</dbReference>
<dbReference type="PANTHER" id="PTHR21198:SF7">
    <property type="entry name" value="ASPARTATE-GLUTAMATE RACEMASE FAMILY"/>
    <property type="match status" value="1"/>
</dbReference>
<reference evidence="3 4" key="1">
    <citation type="submission" date="2019-06" db="EMBL/GenBank/DDBJ databases">
        <title>Draft genome of Aliikangiella marina GYP-15.</title>
        <authorList>
            <person name="Wang G."/>
        </authorList>
    </citation>
    <scope>NUCLEOTIDE SEQUENCE [LARGE SCALE GENOMIC DNA]</scope>
    <source>
        <strain evidence="3 4">GYP-15</strain>
    </source>
</reference>
<dbReference type="PANTHER" id="PTHR21198">
    <property type="entry name" value="GLUTAMATE RACEMASE"/>
    <property type="match status" value="1"/>
</dbReference>
<dbReference type="Proteomes" id="UP000317839">
    <property type="component" value="Unassembled WGS sequence"/>
</dbReference>
<dbReference type="EMBL" id="VIKR01000001">
    <property type="protein sequence ID" value="TQV77367.1"/>
    <property type="molecule type" value="Genomic_DNA"/>
</dbReference>
<dbReference type="InterPro" id="IPR004380">
    <property type="entry name" value="Asp_race"/>
</dbReference>
<dbReference type="SUPFAM" id="SSF53681">
    <property type="entry name" value="Aspartate/glutamate racemase"/>
    <property type="match status" value="2"/>
</dbReference>
<keyword evidence="4" id="KW-1185">Reference proteome</keyword>
<gene>
    <name evidence="3" type="ORF">FLL45_05325</name>
</gene>
<evidence type="ECO:0000256" key="2">
    <source>
        <dbReference type="ARBA" id="ARBA00023235"/>
    </source>
</evidence>
<comment type="similarity">
    <text evidence="1">Belongs to the aspartate/glutamate racemases family.</text>
</comment>